<comment type="cofactor">
    <cofactor evidence="1">
        <name>Mg(2+)</name>
        <dbReference type="ChEBI" id="CHEBI:18420"/>
    </cofactor>
</comment>
<dbReference type="GO" id="GO:0005829">
    <property type="term" value="C:cytosol"/>
    <property type="evidence" value="ECO:0007669"/>
    <property type="project" value="TreeGrafter"/>
</dbReference>
<dbReference type="InterPro" id="IPR004472">
    <property type="entry name" value="DTB_synth_BioD"/>
</dbReference>
<dbReference type="EC" id="6.3.3.3" evidence="1"/>
<accession>A0A221W113</accession>
<dbReference type="HAMAP" id="MF_00336">
    <property type="entry name" value="BioD"/>
    <property type="match status" value="1"/>
</dbReference>
<keyword evidence="1" id="KW-0067">ATP-binding</keyword>
<keyword evidence="1" id="KW-0963">Cytoplasm</keyword>
<keyword evidence="1" id="KW-0479">Metal-binding</keyword>
<feature type="binding site" evidence="1">
    <location>
        <position position="50"/>
    </location>
    <ligand>
        <name>Mg(2+)</name>
        <dbReference type="ChEBI" id="CHEBI:18420"/>
    </ligand>
</feature>
<dbReference type="EMBL" id="CP022521">
    <property type="protein sequence ID" value="ASO19476.1"/>
    <property type="molecule type" value="Genomic_DNA"/>
</dbReference>
<comment type="subunit">
    <text evidence="1">Homodimer.</text>
</comment>
<keyword evidence="3" id="KW-1185">Reference proteome</keyword>
<evidence type="ECO:0000313" key="3">
    <source>
        <dbReference type="Proteomes" id="UP000204221"/>
    </source>
</evidence>
<comment type="caution">
    <text evidence="1">Lacks conserved residue(s) required for the propagation of feature annotation.</text>
</comment>
<feature type="binding site" evidence="1">
    <location>
        <position position="109"/>
    </location>
    <ligand>
        <name>Mg(2+)</name>
        <dbReference type="ChEBI" id="CHEBI:18420"/>
    </ligand>
</feature>
<dbReference type="GO" id="GO:0009102">
    <property type="term" value="P:biotin biosynthetic process"/>
    <property type="evidence" value="ECO:0007669"/>
    <property type="project" value="UniProtKB-UniRule"/>
</dbReference>
<keyword evidence="1" id="KW-0547">Nucleotide-binding</keyword>
<dbReference type="KEGG" id="ahg:AHOG_09160"/>
<dbReference type="AlphaFoldDB" id="A0A221W113"/>
<dbReference type="RefSeq" id="WP_093940973.1">
    <property type="nucleotide sequence ID" value="NZ_CP022521.1"/>
</dbReference>
<evidence type="ECO:0000313" key="2">
    <source>
        <dbReference type="EMBL" id="ASO19476.1"/>
    </source>
</evidence>
<dbReference type="Gene3D" id="3.40.50.300">
    <property type="entry name" value="P-loop containing nucleotide triphosphate hydrolases"/>
    <property type="match status" value="1"/>
</dbReference>
<evidence type="ECO:0000256" key="1">
    <source>
        <dbReference type="HAMAP-Rule" id="MF_00336"/>
    </source>
</evidence>
<dbReference type="SUPFAM" id="SSF52540">
    <property type="entry name" value="P-loop containing nucleoside triphosphate hydrolases"/>
    <property type="match status" value="1"/>
</dbReference>
<dbReference type="OrthoDB" id="9802610at2"/>
<feature type="binding site" evidence="1">
    <location>
        <begin position="170"/>
        <end position="171"/>
    </location>
    <ligand>
        <name>ATP</name>
        <dbReference type="ChEBI" id="CHEBI:30616"/>
    </ligand>
</feature>
<feature type="binding site" evidence="1">
    <location>
        <position position="41"/>
    </location>
    <ligand>
        <name>substrate</name>
    </ligand>
</feature>
<comment type="function">
    <text evidence="1">Catalyzes a mechanistically unusual reaction, the ATP-dependent insertion of CO2 between the N7 and N8 nitrogen atoms of 7,8-diaminopelargonic acid (DAPA, also called 7,8-diammoniononanoate) to form a ureido ring.</text>
</comment>
<feature type="binding site" evidence="1">
    <location>
        <position position="16"/>
    </location>
    <ligand>
        <name>Mg(2+)</name>
        <dbReference type="ChEBI" id="CHEBI:18420"/>
    </ligand>
</feature>
<comment type="subcellular location">
    <subcellularLocation>
        <location evidence="1">Cytoplasm</location>
    </subcellularLocation>
</comment>
<feature type="active site" evidence="1">
    <location>
        <position position="37"/>
    </location>
</feature>
<organism evidence="2 3">
    <name type="scientific">Actinoalloteichus hoggarensis</name>
    <dbReference type="NCBI Taxonomy" id="1470176"/>
    <lineage>
        <taxon>Bacteria</taxon>
        <taxon>Bacillati</taxon>
        <taxon>Actinomycetota</taxon>
        <taxon>Actinomycetes</taxon>
        <taxon>Pseudonocardiales</taxon>
        <taxon>Pseudonocardiaceae</taxon>
        <taxon>Actinoalloteichus</taxon>
    </lineage>
</organism>
<comment type="catalytic activity">
    <reaction evidence="1">
        <text>(7R,8S)-7,8-diammoniononanoate + CO2 + ATP = (4R,5S)-dethiobiotin + ADP + phosphate + 3 H(+)</text>
        <dbReference type="Rhea" id="RHEA:15805"/>
        <dbReference type="ChEBI" id="CHEBI:15378"/>
        <dbReference type="ChEBI" id="CHEBI:16526"/>
        <dbReference type="ChEBI" id="CHEBI:30616"/>
        <dbReference type="ChEBI" id="CHEBI:43474"/>
        <dbReference type="ChEBI" id="CHEBI:149469"/>
        <dbReference type="ChEBI" id="CHEBI:149473"/>
        <dbReference type="ChEBI" id="CHEBI:456216"/>
        <dbReference type="EC" id="6.3.3.3"/>
    </reaction>
</comment>
<dbReference type="Proteomes" id="UP000204221">
    <property type="component" value="Chromosome"/>
</dbReference>
<feature type="binding site" evidence="1">
    <location>
        <position position="50"/>
    </location>
    <ligand>
        <name>ATP</name>
        <dbReference type="ChEBI" id="CHEBI:30616"/>
    </ligand>
</feature>
<gene>
    <name evidence="1 2" type="primary">bioD</name>
    <name evidence="2" type="ORF">AHOG_09160</name>
</gene>
<dbReference type="PIRSF" id="PIRSF006755">
    <property type="entry name" value="DTB_synth"/>
    <property type="match status" value="1"/>
</dbReference>
<feature type="binding site" evidence="1">
    <location>
        <begin position="109"/>
        <end position="112"/>
    </location>
    <ligand>
        <name>ATP</name>
        <dbReference type="ChEBI" id="CHEBI:30616"/>
    </ligand>
</feature>
<keyword evidence="1 2" id="KW-0436">Ligase</keyword>
<protein>
    <recommendedName>
        <fullName evidence="1">ATP-dependent dethiobiotin synthetase BioD</fullName>
        <ecNumber evidence="1">6.3.3.3</ecNumber>
    </recommendedName>
    <alternativeName>
        <fullName evidence="1">DTB synthetase</fullName>
        <shortName evidence="1">DTBS</shortName>
    </alternativeName>
    <alternativeName>
        <fullName evidence="1">Dethiobiotin synthase</fullName>
    </alternativeName>
</protein>
<feature type="binding site" evidence="1">
    <location>
        <begin position="12"/>
        <end position="17"/>
    </location>
    <ligand>
        <name>ATP</name>
        <dbReference type="ChEBI" id="CHEBI:30616"/>
    </ligand>
</feature>
<dbReference type="GO" id="GO:0005524">
    <property type="term" value="F:ATP binding"/>
    <property type="evidence" value="ECO:0007669"/>
    <property type="project" value="UniProtKB-UniRule"/>
</dbReference>
<dbReference type="UniPathway" id="UPA00078">
    <property type="reaction ID" value="UER00161"/>
</dbReference>
<dbReference type="CDD" id="cd03109">
    <property type="entry name" value="DTBS"/>
    <property type="match status" value="1"/>
</dbReference>
<dbReference type="NCBIfam" id="TIGR00347">
    <property type="entry name" value="bioD"/>
    <property type="match status" value="1"/>
</dbReference>
<keyword evidence="1" id="KW-0093">Biotin biosynthesis</keyword>
<dbReference type="Pfam" id="PF13500">
    <property type="entry name" value="AAA_26"/>
    <property type="match status" value="1"/>
</dbReference>
<sequence>MGVLVITGTGTGVGKTIVTAAVAACALGAGRTAAVLKPAQTGVRRGESGDVDDVRRLVGPVTTRELARYPDPLAPATAAARVGAAGVGTEEIAEAVRELDGDHDTVLVEGAGGLLVRLDTAGGTVADAAGAVAAPVLVVARAGLGTLNDTALTVEALRVRGLACLGVVIGEWRAEPDLAAEHNLRDLPEVAAAPLLGVLPSGAGGLPPEEFRARAPGWLRPELGGTADDPATTVGRLHGAGAAR</sequence>
<dbReference type="InterPro" id="IPR027417">
    <property type="entry name" value="P-loop_NTPase"/>
</dbReference>
<name>A0A221W113_9PSEU</name>
<comment type="pathway">
    <text evidence="1">Cofactor biosynthesis; biotin biosynthesis; biotin from 7,8-diaminononanoate: step 1/2.</text>
</comment>
<comment type="similarity">
    <text evidence="1">Belongs to the dethiobiotin synthetase family.</text>
</comment>
<dbReference type="PANTHER" id="PTHR43210">
    <property type="entry name" value="DETHIOBIOTIN SYNTHETASE"/>
    <property type="match status" value="1"/>
</dbReference>
<dbReference type="GO" id="GO:0004141">
    <property type="term" value="F:dethiobiotin synthase activity"/>
    <property type="evidence" value="ECO:0007669"/>
    <property type="project" value="UniProtKB-UniRule"/>
</dbReference>
<proteinExistence type="inferred from homology"/>
<reference evidence="2 3" key="1">
    <citation type="submission" date="2017-07" db="EMBL/GenBank/DDBJ databases">
        <title>Complete genome sequence of Actinoalloteichus hoggarensis DSM 45943, type strain of Actinoalloteichus hoggarensis.</title>
        <authorList>
            <person name="Ruckert C."/>
            <person name="Nouioui I."/>
            <person name="Willmese J."/>
            <person name="van Wezel G."/>
            <person name="Klenk H.-P."/>
            <person name="Kalinowski J."/>
            <person name="Zotchev S.B."/>
        </authorList>
    </citation>
    <scope>NUCLEOTIDE SEQUENCE [LARGE SCALE GENOMIC DNA]</scope>
    <source>
        <strain evidence="2 3">DSM 45943</strain>
    </source>
</reference>
<dbReference type="PANTHER" id="PTHR43210:SF5">
    <property type="entry name" value="DETHIOBIOTIN SYNTHETASE"/>
    <property type="match status" value="1"/>
</dbReference>
<keyword evidence="1" id="KW-0460">Magnesium</keyword>
<dbReference type="GO" id="GO:0000287">
    <property type="term" value="F:magnesium ion binding"/>
    <property type="evidence" value="ECO:0007669"/>
    <property type="project" value="UniProtKB-UniRule"/>
</dbReference>